<accession>A0ABR8FZE3</accession>
<dbReference type="Proteomes" id="UP000603457">
    <property type="component" value="Unassembled WGS sequence"/>
</dbReference>
<organism evidence="1 2">
    <name type="scientific">Nostoc spongiaeforme FACHB-130</name>
    <dbReference type="NCBI Taxonomy" id="1357510"/>
    <lineage>
        <taxon>Bacteria</taxon>
        <taxon>Bacillati</taxon>
        <taxon>Cyanobacteriota</taxon>
        <taxon>Cyanophyceae</taxon>
        <taxon>Nostocales</taxon>
        <taxon>Nostocaceae</taxon>
        <taxon>Nostoc</taxon>
    </lineage>
</organism>
<evidence type="ECO:0000313" key="1">
    <source>
        <dbReference type="EMBL" id="MBD2595990.1"/>
    </source>
</evidence>
<dbReference type="InterPro" id="IPR010985">
    <property type="entry name" value="Ribbon_hlx_hlx"/>
</dbReference>
<gene>
    <name evidence="1" type="ORF">H6G74_16880</name>
</gene>
<proteinExistence type="predicted"/>
<dbReference type="Gene3D" id="1.10.1220.10">
    <property type="entry name" value="Met repressor-like"/>
    <property type="match status" value="1"/>
</dbReference>
<dbReference type="RefSeq" id="WP_190968755.1">
    <property type="nucleotide sequence ID" value="NZ_JACJTB010000022.1"/>
</dbReference>
<dbReference type="EMBL" id="JACJTB010000022">
    <property type="protein sequence ID" value="MBD2595990.1"/>
    <property type="molecule type" value="Genomic_DNA"/>
</dbReference>
<evidence type="ECO:0000313" key="2">
    <source>
        <dbReference type="Proteomes" id="UP000603457"/>
    </source>
</evidence>
<dbReference type="InterPro" id="IPR013321">
    <property type="entry name" value="Arc_rbn_hlx_hlx"/>
</dbReference>
<reference evidence="1 2" key="1">
    <citation type="journal article" date="2020" name="ISME J.">
        <title>Comparative genomics reveals insights into cyanobacterial evolution and habitat adaptation.</title>
        <authorList>
            <person name="Chen M.Y."/>
            <person name="Teng W.K."/>
            <person name="Zhao L."/>
            <person name="Hu C.X."/>
            <person name="Zhou Y.K."/>
            <person name="Han B.P."/>
            <person name="Song L.R."/>
            <person name="Shu W.S."/>
        </authorList>
    </citation>
    <scope>NUCLEOTIDE SEQUENCE [LARGE SCALE GENOMIC DNA]</scope>
    <source>
        <strain evidence="1 2">FACHB-130</strain>
    </source>
</reference>
<dbReference type="SUPFAM" id="SSF47598">
    <property type="entry name" value="Ribbon-helix-helix"/>
    <property type="match status" value="1"/>
</dbReference>
<name>A0ABR8FZE3_9NOSO</name>
<sequence length="56" mass="6388">MDETKLVAIRVEMPDELRNQFKSVVAREGKNMKDVLLSFIKDYVAERESSEGKGTV</sequence>
<keyword evidence="2" id="KW-1185">Reference proteome</keyword>
<comment type="caution">
    <text evidence="1">The sequence shown here is derived from an EMBL/GenBank/DDBJ whole genome shotgun (WGS) entry which is preliminary data.</text>
</comment>
<protein>
    <submittedName>
        <fullName evidence="1">Copy number control protein</fullName>
    </submittedName>
</protein>